<evidence type="ECO:0000313" key="2">
    <source>
        <dbReference type="Proteomes" id="UP000659630"/>
    </source>
</evidence>
<reference evidence="1" key="1">
    <citation type="submission" date="2020-08" db="EMBL/GenBank/DDBJ databases">
        <title>Genome public.</title>
        <authorList>
            <person name="Liu C."/>
            <person name="Sun Q."/>
        </authorList>
    </citation>
    <scope>NUCLEOTIDE SEQUENCE</scope>
    <source>
        <strain evidence="1">BX8</strain>
    </source>
</reference>
<evidence type="ECO:0000313" key="1">
    <source>
        <dbReference type="EMBL" id="MBC5582056.1"/>
    </source>
</evidence>
<dbReference type="InterPro" id="IPR036514">
    <property type="entry name" value="SGNH_hydro_sf"/>
</dbReference>
<accession>A0A923IAV1</accession>
<dbReference type="NCBIfam" id="TIGR01686">
    <property type="entry name" value="FkbH"/>
    <property type="match status" value="1"/>
</dbReference>
<proteinExistence type="predicted"/>
<gene>
    <name evidence="1" type="ORF">H8S23_11115</name>
</gene>
<dbReference type="AlphaFoldDB" id="A0A923IAV1"/>
<dbReference type="NCBIfam" id="TIGR01681">
    <property type="entry name" value="HAD-SF-IIIC"/>
    <property type="match status" value="1"/>
</dbReference>
<dbReference type="InterPro" id="IPR010037">
    <property type="entry name" value="FkbH_domain"/>
</dbReference>
<dbReference type="SUPFAM" id="SSF56784">
    <property type="entry name" value="HAD-like"/>
    <property type="match status" value="1"/>
</dbReference>
<dbReference type="Gene3D" id="3.40.50.1110">
    <property type="entry name" value="SGNH hydrolase"/>
    <property type="match status" value="1"/>
</dbReference>
<dbReference type="InterPro" id="IPR010033">
    <property type="entry name" value="HAD_SF_ppase_IIIC"/>
</dbReference>
<name>A0A923IAV1_9FIRM</name>
<dbReference type="InterPro" id="IPR036412">
    <property type="entry name" value="HAD-like_sf"/>
</dbReference>
<protein>
    <submittedName>
        <fullName evidence="1">HAD-IIIC family phosphatase</fullName>
    </submittedName>
</protein>
<dbReference type="Gene3D" id="3.40.50.1000">
    <property type="entry name" value="HAD superfamily/HAD-like"/>
    <property type="match status" value="1"/>
</dbReference>
<organism evidence="1 2">
    <name type="scientific">Anaerofilum hominis</name>
    <dbReference type="NCBI Taxonomy" id="2763016"/>
    <lineage>
        <taxon>Bacteria</taxon>
        <taxon>Bacillati</taxon>
        <taxon>Bacillota</taxon>
        <taxon>Clostridia</taxon>
        <taxon>Eubacteriales</taxon>
        <taxon>Oscillospiraceae</taxon>
        <taxon>Anaerofilum</taxon>
    </lineage>
</organism>
<keyword evidence="2" id="KW-1185">Reference proteome</keyword>
<dbReference type="EMBL" id="JACONZ010000004">
    <property type="protein sequence ID" value="MBC5582056.1"/>
    <property type="molecule type" value="Genomic_DNA"/>
</dbReference>
<dbReference type="RefSeq" id="WP_186888414.1">
    <property type="nucleotide sequence ID" value="NZ_JACONZ010000004.1"/>
</dbReference>
<dbReference type="InterPro" id="IPR023214">
    <property type="entry name" value="HAD_sf"/>
</dbReference>
<dbReference type="Proteomes" id="UP000659630">
    <property type="component" value="Unassembled WGS sequence"/>
</dbReference>
<sequence length="591" mass="65690">MSLLDYPFDGAALLQKKRSLRRELLQRPGLVEKKIAILSGSTIGEIKNILELFLLDHGIKPEFYVGGYGLFYENLVFDDGSLAAFKPDFLYIHTSRKNIKDLPVPSDSAEAAAAKLDAEWARFEAAFTAAGRFGCPVIVNSFDAPTHRLMGSRDAVDPRGGVHFINELNARIATFVSKNDGFYLNDLAYLAARFGLDNWFSESEWYLYKYAVSMQYIPELCHSIANIIKSLLGKNKKGLVLDLDNTLWGGVIGEVGPEGVELSTETPGGMAYSEFQQYLKELESLGILLNVASKNEQAAAESGFAREDSPLKREDFLCFKANWEPKSENIAKIAQEINILPESLVFVDDNPAEREIVRQQLPGVAVAAFDGPEGMIASLDRAGYFEVTTLSADDAKRNEMYRQNLARAAVQQNFGSYDDYLRSLEMTAELGAFDQPHAERITQLINKTNQFNLTTRRYTAQEVEALIGSPAAVTLYGRLTDKFGDNGLVSAMIGSVEDGVCTVDLWIMSCRVFKRNLEQAMMDEFVRRCAACGIRKIVGRYLPTAKNLLVKEIYATMGFEKVSESDAETVFSLDVAAYQQQNHILAVTAKE</sequence>
<comment type="caution">
    <text evidence="1">The sequence shown here is derived from an EMBL/GenBank/DDBJ whole genome shotgun (WGS) entry which is preliminary data.</text>
</comment>